<reference evidence="1 2" key="1">
    <citation type="submission" date="2023-09" db="EMBL/GenBank/DDBJ databases">
        <authorList>
            <person name="Wang M."/>
        </authorList>
    </citation>
    <scope>NUCLEOTIDE SEQUENCE [LARGE SCALE GENOMIC DNA]</scope>
    <source>
        <strain evidence="1">GT-2023</strain>
        <tissue evidence="1">Liver</tissue>
    </source>
</reference>
<dbReference type="EMBL" id="JAYMGO010000009">
    <property type="protein sequence ID" value="KAL1268414.1"/>
    <property type="molecule type" value="Genomic_DNA"/>
</dbReference>
<protein>
    <submittedName>
        <fullName evidence="1">Uncharacterized protein</fullName>
    </submittedName>
</protein>
<organism evidence="1 2">
    <name type="scientific">Cirrhinus molitorella</name>
    <name type="common">mud carp</name>
    <dbReference type="NCBI Taxonomy" id="172907"/>
    <lineage>
        <taxon>Eukaryota</taxon>
        <taxon>Metazoa</taxon>
        <taxon>Chordata</taxon>
        <taxon>Craniata</taxon>
        <taxon>Vertebrata</taxon>
        <taxon>Euteleostomi</taxon>
        <taxon>Actinopterygii</taxon>
        <taxon>Neopterygii</taxon>
        <taxon>Teleostei</taxon>
        <taxon>Ostariophysi</taxon>
        <taxon>Cypriniformes</taxon>
        <taxon>Cyprinidae</taxon>
        <taxon>Labeoninae</taxon>
        <taxon>Labeonini</taxon>
        <taxon>Cirrhinus</taxon>
    </lineage>
</organism>
<keyword evidence="2" id="KW-1185">Reference proteome</keyword>
<comment type="caution">
    <text evidence="1">The sequence shown here is derived from an EMBL/GenBank/DDBJ whole genome shotgun (WGS) entry which is preliminary data.</text>
</comment>
<evidence type="ECO:0000313" key="2">
    <source>
        <dbReference type="Proteomes" id="UP001558613"/>
    </source>
</evidence>
<accession>A0ABR3MUU4</accession>
<proteinExistence type="predicted"/>
<name>A0ABR3MUU4_9TELE</name>
<sequence>MNLWQSDISHSRDTAELHLMSSLANNNVAAPTQWYTLVPMSLMHLSQDLSPQGRLKNQLKDLFAPIQAENPLMQNPFPF</sequence>
<dbReference type="Proteomes" id="UP001558613">
    <property type="component" value="Unassembled WGS sequence"/>
</dbReference>
<gene>
    <name evidence="1" type="ORF">QQF64_033777</name>
</gene>
<evidence type="ECO:0000313" key="1">
    <source>
        <dbReference type="EMBL" id="KAL1268414.1"/>
    </source>
</evidence>